<dbReference type="Proteomes" id="UP000062912">
    <property type="component" value="Unassembled WGS sequence"/>
</dbReference>
<dbReference type="PANTHER" id="PTHR10204">
    <property type="entry name" value="NAD P H OXIDOREDUCTASE-RELATED"/>
    <property type="match status" value="1"/>
</dbReference>
<sequence>MNVLIVYAHPEPRSLNGALRDFAVAHLEAAGHAVQVSDLYAMNWKATLDADDATDRAPDADARFDPSLDSKRAFETGTQRDDIAREQARLKWADAVILQFPLWWFSMPAIMKGWVERVYAYGFAYGVGEHSDTHWGDRYGEGTLAGKRAMLIVTAGGWESHYSARGINGPIDDLLFPIQHGMLYYPGFDVLPPFVIYRTGKMDGARFDATRAALGARLDALRDTPPIPYRRQNAGDYEIPALTLKTEIAPEKVGFAAHLGHEY</sequence>
<dbReference type="PANTHER" id="PTHR10204:SF34">
    <property type="entry name" value="NAD(P)H DEHYDROGENASE [QUINONE] 1 ISOFORM 1"/>
    <property type="match status" value="1"/>
</dbReference>
<evidence type="ECO:0000313" key="4">
    <source>
        <dbReference type="EMBL" id="KWF21948.1"/>
    </source>
</evidence>
<dbReference type="OrthoDB" id="9798454at2"/>
<evidence type="ECO:0000256" key="2">
    <source>
        <dbReference type="ARBA" id="ARBA00023002"/>
    </source>
</evidence>
<protein>
    <submittedName>
        <fullName evidence="4">NAD(P)H dehydrogenase</fullName>
    </submittedName>
</protein>
<evidence type="ECO:0000313" key="5">
    <source>
        <dbReference type="Proteomes" id="UP000062912"/>
    </source>
</evidence>
<dbReference type="Gene3D" id="3.40.50.360">
    <property type="match status" value="1"/>
</dbReference>
<proteinExistence type="inferred from homology"/>
<reference evidence="4 5" key="1">
    <citation type="submission" date="2015-11" db="EMBL/GenBank/DDBJ databases">
        <title>Expanding the genomic diversity of Burkholderia species for the development of highly accurate diagnostics.</title>
        <authorList>
            <person name="Sahl J."/>
            <person name="Keim P."/>
            <person name="Wagner D."/>
        </authorList>
    </citation>
    <scope>NUCLEOTIDE SEQUENCE [LARGE SCALE GENOMIC DNA]</scope>
    <source>
        <strain evidence="4 5">MSMB368WGS</strain>
    </source>
</reference>
<name>A0A132EA26_9BURK</name>
<dbReference type="EMBL" id="LPJR01000071">
    <property type="protein sequence ID" value="KWF21948.1"/>
    <property type="molecule type" value="Genomic_DNA"/>
</dbReference>
<organism evidence="4 5">
    <name type="scientific">Burkholderia pseudomultivorans</name>
    <dbReference type="NCBI Taxonomy" id="1207504"/>
    <lineage>
        <taxon>Bacteria</taxon>
        <taxon>Pseudomonadati</taxon>
        <taxon>Pseudomonadota</taxon>
        <taxon>Betaproteobacteria</taxon>
        <taxon>Burkholderiales</taxon>
        <taxon>Burkholderiaceae</taxon>
        <taxon>Burkholderia</taxon>
        <taxon>Burkholderia cepacia complex</taxon>
    </lineage>
</organism>
<dbReference type="InterPro" id="IPR003680">
    <property type="entry name" value="Flavodoxin_fold"/>
</dbReference>
<dbReference type="SUPFAM" id="SSF52218">
    <property type="entry name" value="Flavoproteins"/>
    <property type="match status" value="1"/>
</dbReference>
<keyword evidence="2" id="KW-0560">Oxidoreductase</keyword>
<dbReference type="AlphaFoldDB" id="A0A132EA26"/>
<evidence type="ECO:0000259" key="3">
    <source>
        <dbReference type="Pfam" id="PF02525"/>
    </source>
</evidence>
<evidence type="ECO:0000256" key="1">
    <source>
        <dbReference type="ARBA" id="ARBA00006252"/>
    </source>
</evidence>
<dbReference type="InterPro" id="IPR029039">
    <property type="entry name" value="Flavoprotein-like_sf"/>
</dbReference>
<gene>
    <name evidence="4" type="ORF">WT56_27395</name>
</gene>
<feature type="domain" description="Flavodoxin-like fold" evidence="3">
    <location>
        <begin position="1"/>
        <end position="216"/>
    </location>
</feature>
<accession>A0A132EA26</accession>
<comment type="similarity">
    <text evidence="1">Belongs to the NAD(P)H dehydrogenase (quinone) family.</text>
</comment>
<dbReference type="InterPro" id="IPR051545">
    <property type="entry name" value="NAD(P)H_dehydrogenase_qn"/>
</dbReference>
<dbReference type="RefSeq" id="WP_060245752.1">
    <property type="nucleotide sequence ID" value="NZ_LPJR01000071.1"/>
</dbReference>
<comment type="caution">
    <text evidence="4">The sequence shown here is derived from an EMBL/GenBank/DDBJ whole genome shotgun (WGS) entry which is preliminary data.</text>
</comment>
<dbReference type="GO" id="GO:0003955">
    <property type="term" value="F:NAD(P)H dehydrogenase (quinone) activity"/>
    <property type="evidence" value="ECO:0007669"/>
    <property type="project" value="TreeGrafter"/>
</dbReference>
<dbReference type="GO" id="GO:0005829">
    <property type="term" value="C:cytosol"/>
    <property type="evidence" value="ECO:0007669"/>
    <property type="project" value="TreeGrafter"/>
</dbReference>
<dbReference type="Pfam" id="PF02525">
    <property type="entry name" value="Flavodoxin_2"/>
    <property type="match status" value="1"/>
</dbReference>